<dbReference type="AlphaFoldDB" id="A0A139XBL1"/>
<dbReference type="OrthoDB" id="462742at2"/>
<proteinExistence type="predicted"/>
<sequence length="144" mass="16528">MSQYQSIVFFVDRCLGSKRVVETLRNSGLSIEVHDEHFHKGAQDVDWLPEVGKRGWVVLTKDAKIGKHTSEKFAVFSAKVKMIVLASQSMTGDQMIEAFLKAIVPMQEFVRKHPAPFIAKLFRDGHIDMWKDGESLEEELKQFY</sequence>
<gene>
    <name evidence="2" type="ORF">WA1_19005</name>
</gene>
<name>A0A139XBL1_9CYAN</name>
<dbReference type="STRING" id="128403.WA1_19005"/>
<dbReference type="RefSeq" id="WP_017741988.1">
    <property type="nucleotide sequence ID" value="NZ_KQ976354.1"/>
</dbReference>
<reference evidence="2 3" key="1">
    <citation type="journal article" date="2013" name="Genome Biol. Evol.">
        <title>Genomes of Stigonematalean cyanobacteria (subsection V) and the evolution of oxygenic photosynthesis from prokaryotes to plastids.</title>
        <authorList>
            <person name="Dagan T."/>
            <person name="Roettger M."/>
            <person name="Stucken K."/>
            <person name="Landan G."/>
            <person name="Koch R."/>
            <person name="Major P."/>
            <person name="Gould S.B."/>
            <person name="Goremykin V.V."/>
            <person name="Rippka R."/>
            <person name="Tandeau de Marsac N."/>
            <person name="Gugger M."/>
            <person name="Lockhart P.J."/>
            <person name="Allen J.F."/>
            <person name="Brune I."/>
            <person name="Maus I."/>
            <person name="Puhler A."/>
            <person name="Martin W.F."/>
        </authorList>
    </citation>
    <scope>NUCLEOTIDE SEQUENCE [LARGE SCALE GENOMIC DNA]</scope>
    <source>
        <strain evidence="2 3">PCC 7110</strain>
    </source>
</reference>
<dbReference type="Proteomes" id="UP000076925">
    <property type="component" value="Unassembled WGS sequence"/>
</dbReference>
<comment type="caution">
    <text evidence="2">The sequence shown here is derived from an EMBL/GenBank/DDBJ whole genome shotgun (WGS) entry which is preliminary data.</text>
</comment>
<dbReference type="EMBL" id="ANNX02000020">
    <property type="protein sequence ID" value="KYC42090.1"/>
    <property type="molecule type" value="Genomic_DNA"/>
</dbReference>
<accession>A0A139XBL1</accession>
<evidence type="ECO:0000313" key="3">
    <source>
        <dbReference type="Proteomes" id="UP000076925"/>
    </source>
</evidence>
<keyword evidence="3" id="KW-1185">Reference proteome</keyword>
<feature type="domain" description="VapC45 PIN like" evidence="1">
    <location>
        <begin position="8"/>
        <end position="87"/>
    </location>
</feature>
<evidence type="ECO:0000259" key="1">
    <source>
        <dbReference type="Pfam" id="PF18478"/>
    </source>
</evidence>
<dbReference type="InterPro" id="IPR041375">
    <property type="entry name" value="VapC45_PIN-like"/>
</dbReference>
<organism evidence="2 3">
    <name type="scientific">Scytonema hofmannii PCC 7110</name>
    <dbReference type="NCBI Taxonomy" id="128403"/>
    <lineage>
        <taxon>Bacteria</taxon>
        <taxon>Bacillati</taxon>
        <taxon>Cyanobacteriota</taxon>
        <taxon>Cyanophyceae</taxon>
        <taxon>Nostocales</taxon>
        <taxon>Scytonemataceae</taxon>
        <taxon>Scytonema</taxon>
    </lineage>
</organism>
<evidence type="ECO:0000313" key="2">
    <source>
        <dbReference type="EMBL" id="KYC42090.1"/>
    </source>
</evidence>
<protein>
    <recommendedName>
        <fullName evidence="1">VapC45 PIN like domain-containing protein</fullName>
    </recommendedName>
</protein>
<dbReference type="Pfam" id="PF18478">
    <property type="entry name" value="PIN_10"/>
    <property type="match status" value="1"/>
</dbReference>